<dbReference type="PANTHER" id="PTHR42796">
    <property type="entry name" value="FUMARYLACETOACETATE HYDROLASE DOMAIN-CONTAINING PROTEIN 2A-RELATED"/>
    <property type="match status" value="1"/>
</dbReference>
<organism evidence="4 5">
    <name type="scientific">Streptomyces jeddahensis</name>
    <dbReference type="NCBI Taxonomy" id="1716141"/>
    <lineage>
        <taxon>Bacteria</taxon>
        <taxon>Bacillati</taxon>
        <taxon>Actinomycetota</taxon>
        <taxon>Actinomycetes</taxon>
        <taxon>Kitasatosporales</taxon>
        <taxon>Streptomycetaceae</taxon>
        <taxon>Streptomyces</taxon>
    </lineage>
</organism>
<feature type="domain" description="Fumarylacetoacetase-like C-terminal" evidence="3">
    <location>
        <begin position="2"/>
        <end position="146"/>
    </location>
</feature>
<gene>
    <name evidence="4" type="ORF">STSP_51540</name>
</gene>
<dbReference type="InterPro" id="IPR036663">
    <property type="entry name" value="Fumarylacetoacetase_C_sf"/>
</dbReference>
<evidence type="ECO:0000313" key="5">
    <source>
        <dbReference type="Proteomes" id="UP000077381"/>
    </source>
</evidence>
<comment type="caution">
    <text evidence="4">The sequence shown here is derived from an EMBL/GenBank/DDBJ whole genome shotgun (WGS) entry which is preliminary data.</text>
</comment>
<dbReference type="InterPro" id="IPR051121">
    <property type="entry name" value="FAH"/>
</dbReference>
<evidence type="ECO:0000256" key="2">
    <source>
        <dbReference type="ARBA" id="ARBA00022723"/>
    </source>
</evidence>
<protein>
    <submittedName>
        <fullName evidence="4">Ureidoglycolate lyase</fullName>
        <ecNumber evidence="4">4.3.2.3</ecNumber>
    </submittedName>
</protein>
<comment type="similarity">
    <text evidence="1">Belongs to the FAH family.</text>
</comment>
<sequence length="151" mass="15639">MIGCRTRGVTARTALRHVAGYTVVNGVAARSDSGSALASGLSTDVTLVGPAMVTTDDVPMGGRGLTMSCVIDGRVRQKANTSQLIFDVATVIAHVSTVITLLPGDLITMGRPAGCGTVREPEVLLYPGVDMVTEIKGVGELRNSVVRSCPQ</sequence>
<dbReference type="EC" id="4.3.2.3" evidence="4"/>
<keyword evidence="4" id="KW-0456">Lyase</keyword>
<dbReference type="GO" id="GO:0044281">
    <property type="term" value="P:small molecule metabolic process"/>
    <property type="evidence" value="ECO:0007669"/>
    <property type="project" value="UniProtKB-ARBA"/>
</dbReference>
<reference evidence="4 5" key="1">
    <citation type="submission" date="2015-12" db="EMBL/GenBank/DDBJ databases">
        <title>Genome sequence of Streptomyces sp. G25.</title>
        <authorList>
            <person name="Poehlein A."/>
            <person name="Roettig A."/>
            <person name="Hiessl S."/>
            <person name="Hauschild P."/>
            <person name="Schauer J."/>
            <person name="Madkour M.H."/>
            <person name="Al-Ansari A.M."/>
            <person name="Almakishah N.H."/>
            <person name="Steinbuechel A."/>
            <person name="Daniel R."/>
        </authorList>
    </citation>
    <scope>NUCLEOTIDE SEQUENCE [LARGE SCALE GENOMIC DNA]</scope>
    <source>
        <strain evidence="5">G25(2015)</strain>
    </source>
</reference>
<dbReference type="GO" id="GO:0050385">
    <property type="term" value="F:ureidoglycolate lyase activity"/>
    <property type="evidence" value="ECO:0007669"/>
    <property type="project" value="UniProtKB-EC"/>
</dbReference>
<evidence type="ECO:0000313" key="4">
    <source>
        <dbReference type="EMBL" id="OAH11481.1"/>
    </source>
</evidence>
<dbReference type="InterPro" id="IPR011234">
    <property type="entry name" value="Fumarylacetoacetase-like_C"/>
</dbReference>
<dbReference type="GO" id="GO:0046872">
    <property type="term" value="F:metal ion binding"/>
    <property type="evidence" value="ECO:0007669"/>
    <property type="project" value="UniProtKB-KW"/>
</dbReference>
<dbReference type="Pfam" id="PF01557">
    <property type="entry name" value="FAA_hydrolase"/>
    <property type="match status" value="1"/>
</dbReference>
<dbReference type="PATRIC" id="fig|1716141.3.peg.5417"/>
<keyword evidence="5" id="KW-1185">Reference proteome</keyword>
<evidence type="ECO:0000256" key="1">
    <source>
        <dbReference type="ARBA" id="ARBA00010211"/>
    </source>
</evidence>
<dbReference type="Proteomes" id="UP000077381">
    <property type="component" value="Unassembled WGS sequence"/>
</dbReference>
<dbReference type="SUPFAM" id="SSF56529">
    <property type="entry name" value="FAH"/>
    <property type="match status" value="1"/>
</dbReference>
<dbReference type="PANTHER" id="PTHR42796:SF4">
    <property type="entry name" value="FUMARYLACETOACETATE HYDROLASE DOMAIN-CONTAINING PROTEIN 2A"/>
    <property type="match status" value="1"/>
</dbReference>
<proteinExistence type="inferred from homology"/>
<evidence type="ECO:0000259" key="3">
    <source>
        <dbReference type="Pfam" id="PF01557"/>
    </source>
</evidence>
<keyword evidence="2" id="KW-0479">Metal-binding</keyword>
<accession>A0A177HKG3</accession>
<dbReference type="AlphaFoldDB" id="A0A177HKG3"/>
<name>A0A177HKG3_9ACTN</name>
<dbReference type="EMBL" id="LOHS01000108">
    <property type="protein sequence ID" value="OAH11481.1"/>
    <property type="molecule type" value="Genomic_DNA"/>
</dbReference>
<dbReference type="STRING" id="1716141.STSP_51540"/>
<dbReference type="Gene3D" id="3.90.850.10">
    <property type="entry name" value="Fumarylacetoacetase-like, C-terminal domain"/>
    <property type="match status" value="1"/>
</dbReference>